<comment type="similarity">
    <text evidence="2 10">Belongs to the GSP K family.</text>
</comment>
<dbReference type="Gene3D" id="3.30.1300.30">
    <property type="entry name" value="GSPII I/J protein-like"/>
    <property type="match status" value="1"/>
</dbReference>
<evidence type="ECO:0000313" key="13">
    <source>
        <dbReference type="EMBL" id="KAF1687118.1"/>
    </source>
</evidence>
<name>A0A921NUC2_9GAMM</name>
<evidence type="ECO:0000256" key="2">
    <source>
        <dbReference type="ARBA" id="ARBA00007246"/>
    </source>
</evidence>
<keyword evidence="9 10" id="KW-0472">Membrane</keyword>
<dbReference type="AlphaFoldDB" id="A0A921NUC2"/>
<dbReference type="Pfam" id="PF21687">
    <property type="entry name" value="T2SSK_1st"/>
    <property type="match status" value="1"/>
</dbReference>
<evidence type="ECO:0000259" key="12">
    <source>
        <dbReference type="Pfam" id="PF21687"/>
    </source>
</evidence>
<dbReference type="Proteomes" id="UP000717981">
    <property type="component" value="Unassembled WGS sequence"/>
</dbReference>
<feature type="domain" description="T2SS protein K second SAM-like" evidence="11">
    <location>
        <begin position="198"/>
        <end position="252"/>
    </location>
</feature>
<keyword evidence="7" id="KW-0653">Protein transport</keyword>
<keyword evidence="6" id="KW-0812">Transmembrane</keyword>
<evidence type="ECO:0000256" key="8">
    <source>
        <dbReference type="ARBA" id="ARBA00022989"/>
    </source>
</evidence>
<dbReference type="NCBIfam" id="NF037980">
    <property type="entry name" value="T2SS_GspK"/>
    <property type="match status" value="1"/>
</dbReference>
<feature type="domain" description="T2SS protein K first SAM-like" evidence="12">
    <location>
        <begin position="84"/>
        <end position="191"/>
    </location>
</feature>
<dbReference type="InterPro" id="IPR049179">
    <property type="entry name" value="T2SSK_SAM-like_2nd"/>
</dbReference>
<dbReference type="Pfam" id="PF03934">
    <property type="entry name" value="T2SSK"/>
    <property type="match status" value="1"/>
</dbReference>
<dbReference type="InterPro" id="IPR005628">
    <property type="entry name" value="GspK"/>
</dbReference>
<evidence type="ECO:0000256" key="4">
    <source>
        <dbReference type="ARBA" id="ARBA00022475"/>
    </source>
</evidence>
<dbReference type="InterPro" id="IPR049031">
    <property type="entry name" value="T2SSK_SAM-like_1st"/>
</dbReference>
<dbReference type="EMBL" id="PDWK01000066">
    <property type="protein sequence ID" value="KAF1687118.1"/>
    <property type="molecule type" value="Genomic_DNA"/>
</dbReference>
<dbReference type="InterPro" id="IPR045584">
    <property type="entry name" value="Pilin-like"/>
</dbReference>
<dbReference type="PANTHER" id="PTHR38831">
    <property type="entry name" value="TYPE II SECRETION SYSTEM PROTEIN K"/>
    <property type="match status" value="1"/>
</dbReference>
<dbReference type="PANTHER" id="PTHR38831:SF1">
    <property type="entry name" value="TYPE II SECRETION SYSTEM PROTEIN K-RELATED"/>
    <property type="match status" value="1"/>
</dbReference>
<organism evidence="13 14">
    <name type="scientific">Pseudoxanthomonas taiwanensis</name>
    <dbReference type="NCBI Taxonomy" id="176598"/>
    <lineage>
        <taxon>Bacteria</taxon>
        <taxon>Pseudomonadati</taxon>
        <taxon>Pseudomonadota</taxon>
        <taxon>Gammaproteobacteria</taxon>
        <taxon>Lysobacterales</taxon>
        <taxon>Lysobacteraceae</taxon>
        <taxon>Pseudoxanthomonas</taxon>
    </lineage>
</organism>
<dbReference type="GO" id="GO:0009306">
    <property type="term" value="P:protein secretion"/>
    <property type="evidence" value="ECO:0007669"/>
    <property type="project" value="InterPro"/>
</dbReference>
<evidence type="ECO:0000256" key="1">
    <source>
        <dbReference type="ARBA" id="ARBA00004533"/>
    </source>
</evidence>
<evidence type="ECO:0000256" key="6">
    <source>
        <dbReference type="ARBA" id="ARBA00022692"/>
    </source>
</evidence>
<keyword evidence="5 10" id="KW-0997">Cell inner membrane</keyword>
<keyword evidence="3 10" id="KW-0813">Transport</keyword>
<gene>
    <name evidence="13" type="ORF">CR938_11620</name>
</gene>
<sequence>MAALMGVLVVAMLDDIRFGLRRTANADAMAQAQRLALGAEALARRKVAALAREDVAVAAWNGRPLAFPVEHGLVRARLRDGSDCFNLNSVVEGAAGQWRRRELGVRQYVALLQALDFSAAQAQALADALADWIDSDHRRAPLGAEDGSYAALQPPYRTGGTLLAEASELRAVQGYTPPVYARLRPYVCALPRPALSPVNVNALAPARAPVLSMLTLGALTPAQARRVLESRPARGWRDAAAFWADPALLQAPVPNEVYDQVSLRSHWFVLDVEVEYAGAQVVLSALLEQDGSREARLAARRWTRDE</sequence>
<evidence type="ECO:0000256" key="9">
    <source>
        <dbReference type="ARBA" id="ARBA00023136"/>
    </source>
</evidence>
<evidence type="ECO:0000259" key="11">
    <source>
        <dbReference type="Pfam" id="PF03934"/>
    </source>
</evidence>
<dbReference type="InterPro" id="IPR038072">
    <property type="entry name" value="GspK_central_sf"/>
</dbReference>
<dbReference type="GO" id="GO:0005886">
    <property type="term" value="C:plasma membrane"/>
    <property type="evidence" value="ECO:0007669"/>
    <property type="project" value="UniProtKB-SubCell"/>
</dbReference>
<evidence type="ECO:0000256" key="7">
    <source>
        <dbReference type="ARBA" id="ARBA00022927"/>
    </source>
</evidence>
<proteinExistence type="inferred from homology"/>
<keyword evidence="8" id="KW-1133">Transmembrane helix</keyword>
<dbReference type="PIRSF" id="PIRSF002786">
    <property type="entry name" value="XcpX"/>
    <property type="match status" value="1"/>
</dbReference>
<dbReference type="SUPFAM" id="SSF54523">
    <property type="entry name" value="Pili subunits"/>
    <property type="match status" value="1"/>
</dbReference>
<comment type="subcellular location">
    <subcellularLocation>
        <location evidence="1 10">Cell inner membrane</location>
    </subcellularLocation>
</comment>
<dbReference type="Gene3D" id="1.10.40.60">
    <property type="entry name" value="EpsJ-like"/>
    <property type="match status" value="2"/>
</dbReference>
<reference evidence="13" key="1">
    <citation type="submission" date="2017-10" db="EMBL/GenBank/DDBJ databases">
        <title>Whole genome sequencing of members of genus Pseudoxanthomonas.</title>
        <authorList>
            <person name="Kumar S."/>
            <person name="Bansal K."/>
            <person name="Kaur A."/>
            <person name="Patil P."/>
            <person name="Sharma S."/>
            <person name="Patil P.B."/>
        </authorList>
    </citation>
    <scope>NUCLEOTIDE SEQUENCE</scope>
    <source>
        <strain evidence="13">DSM 22914</strain>
    </source>
</reference>
<dbReference type="SUPFAM" id="SSF158544">
    <property type="entry name" value="GspK insert domain-like"/>
    <property type="match status" value="2"/>
</dbReference>
<keyword evidence="14" id="KW-1185">Reference proteome</keyword>
<keyword evidence="4 10" id="KW-1003">Cell membrane</keyword>
<evidence type="ECO:0000256" key="3">
    <source>
        <dbReference type="ARBA" id="ARBA00022448"/>
    </source>
</evidence>
<accession>A0A921NUC2</accession>
<evidence type="ECO:0000256" key="5">
    <source>
        <dbReference type="ARBA" id="ARBA00022519"/>
    </source>
</evidence>
<comment type="caution">
    <text evidence="13">The sequence shown here is derived from an EMBL/GenBank/DDBJ whole genome shotgun (WGS) entry which is preliminary data.</text>
</comment>
<protein>
    <recommendedName>
        <fullName evidence="10">Type II secretion system protein K</fullName>
    </recommendedName>
</protein>
<evidence type="ECO:0000313" key="14">
    <source>
        <dbReference type="Proteomes" id="UP000717981"/>
    </source>
</evidence>
<evidence type="ECO:0000256" key="10">
    <source>
        <dbReference type="PIRNR" id="PIRNR002786"/>
    </source>
</evidence>